<keyword evidence="4" id="KW-0472">Membrane</keyword>
<dbReference type="Proteomes" id="UP000681720">
    <property type="component" value="Unassembled WGS sequence"/>
</dbReference>
<dbReference type="Gene3D" id="1.20.1560.10">
    <property type="entry name" value="ABC transporter type 1, transmembrane domain"/>
    <property type="match status" value="1"/>
</dbReference>
<reference evidence="6" key="1">
    <citation type="submission" date="2021-02" db="EMBL/GenBank/DDBJ databases">
        <authorList>
            <person name="Nowell W R."/>
        </authorList>
    </citation>
    <scope>NUCLEOTIDE SEQUENCE</scope>
</reference>
<dbReference type="InterPro" id="IPR011527">
    <property type="entry name" value="ABC1_TM_dom"/>
</dbReference>
<keyword evidence="2" id="KW-0812">Transmembrane</keyword>
<accession>A0A8S3CFW3</accession>
<name>A0A8S3CFW3_9BILA</name>
<dbReference type="PANTHER" id="PTHR43394:SF19">
    <property type="entry name" value="ABC TRANSPORTER B FAMILY"/>
    <property type="match status" value="1"/>
</dbReference>
<comment type="subcellular location">
    <subcellularLocation>
        <location evidence="1">Membrane</location>
        <topology evidence="1">Multi-pass membrane protein</topology>
    </subcellularLocation>
</comment>
<evidence type="ECO:0000256" key="3">
    <source>
        <dbReference type="ARBA" id="ARBA00022989"/>
    </source>
</evidence>
<dbReference type="PANTHER" id="PTHR43394">
    <property type="entry name" value="ATP-DEPENDENT PERMEASE MDL1, MITOCHONDRIAL"/>
    <property type="match status" value="1"/>
</dbReference>
<dbReference type="SUPFAM" id="SSF90123">
    <property type="entry name" value="ABC transporter transmembrane region"/>
    <property type="match status" value="1"/>
</dbReference>
<evidence type="ECO:0000259" key="5">
    <source>
        <dbReference type="PROSITE" id="PS50929"/>
    </source>
</evidence>
<sequence length="101" mass="11862">MGRSKKQEKDLKIKRKQRRVLKRLFRYSRPDWLLITFGTILLLGAALCKGFLGGFRIGIFSVCVSRLNIRLRTKLFQSYLRQEIGFFDTNESGKLLSRLNH</sequence>
<dbReference type="EMBL" id="CAJOBJ010172712">
    <property type="protein sequence ID" value="CAF4889216.1"/>
    <property type="molecule type" value="Genomic_DNA"/>
</dbReference>
<feature type="non-terminal residue" evidence="6">
    <location>
        <position position="101"/>
    </location>
</feature>
<dbReference type="GO" id="GO:0015421">
    <property type="term" value="F:ABC-type oligopeptide transporter activity"/>
    <property type="evidence" value="ECO:0007669"/>
    <property type="project" value="TreeGrafter"/>
</dbReference>
<comment type="caution">
    <text evidence="6">The sequence shown here is derived from an EMBL/GenBank/DDBJ whole genome shotgun (WGS) entry which is preliminary data.</text>
</comment>
<evidence type="ECO:0000313" key="6">
    <source>
        <dbReference type="EMBL" id="CAF4889216.1"/>
    </source>
</evidence>
<dbReference type="GO" id="GO:0005524">
    <property type="term" value="F:ATP binding"/>
    <property type="evidence" value="ECO:0007669"/>
    <property type="project" value="InterPro"/>
</dbReference>
<dbReference type="InterPro" id="IPR036640">
    <property type="entry name" value="ABC1_TM_sf"/>
</dbReference>
<proteinExistence type="predicted"/>
<gene>
    <name evidence="6" type="ORF">GIL414_LOCUS51250</name>
</gene>
<dbReference type="InterPro" id="IPR039421">
    <property type="entry name" value="Type_1_exporter"/>
</dbReference>
<evidence type="ECO:0000256" key="4">
    <source>
        <dbReference type="ARBA" id="ARBA00023136"/>
    </source>
</evidence>
<dbReference type="AlphaFoldDB" id="A0A8S3CFW3"/>
<protein>
    <recommendedName>
        <fullName evidence="5">ABC transmembrane type-1 domain-containing protein</fullName>
    </recommendedName>
</protein>
<dbReference type="PROSITE" id="PS50929">
    <property type="entry name" value="ABC_TM1F"/>
    <property type="match status" value="1"/>
</dbReference>
<dbReference type="GO" id="GO:0016020">
    <property type="term" value="C:membrane"/>
    <property type="evidence" value="ECO:0007669"/>
    <property type="project" value="UniProtKB-SubCell"/>
</dbReference>
<evidence type="ECO:0000313" key="7">
    <source>
        <dbReference type="Proteomes" id="UP000681720"/>
    </source>
</evidence>
<dbReference type="Pfam" id="PF00664">
    <property type="entry name" value="ABC_membrane"/>
    <property type="match status" value="1"/>
</dbReference>
<feature type="domain" description="ABC transmembrane type-1" evidence="5">
    <location>
        <begin position="40"/>
        <end position="101"/>
    </location>
</feature>
<keyword evidence="3" id="KW-1133">Transmembrane helix</keyword>
<evidence type="ECO:0000256" key="2">
    <source>
        <dbReference type="ARBA" id="ARBA00022692"/>
    </source>
</evidence>
<evidence type="ECO:0000256" key="1">
    <source>
        <dbReference type="ARBA" id="ARBA00004141"/>
    </source>
</evidence>
<organism evidence="6 7">
    <name type="scientific">Rotaria magnacalcarata</name>
    <dbReference type="NCBI Taxonomy" id="392030"/>
    <lineage>
        <taxon>Eukaryota</taxon>
        <taxon>Metazoa</taxon>
        <taxon>Spiralia</taxon>
        <taxon>Gnathifera</taxon>
        <taxon>Rotifera</taxon>
        <taxon>Eurotatoria</taxon>
        <taxon>Bdelloidea</taxon>
        <taxon>Philodinida</taxon>
        <taxon>Philodinidae</taxon>
        <taxon>Rotaria</taxon>
    </lineage>
</organism>